<protein>
    <submittedName>
        <fullName evidence="1">Uncharacterized protein</fullName>
    </submittedName>
</protein>
<name>A0A645CW46_9ZZZZ</name>
<dbReference type="EMBL" id="VSSQ01030723">
    <property type="protein sequence ID" value="MPM81356.1"/>
    <property type="molecule type" value="Genomic_DNA"/>
</dbReference>
<reference evidence="1" key="1">
    <citation type="submission" date="2019-08" db="EMBL/GenBank/DDBJ databases">
        <authorList>
            <person name="Kucharzyk K."/>
            <person name="Murdoch R.W."/>
            <person name="Higgins S."/>
            <person name="Loffler F."/>
        </authorList>
    </citation>
    <scope>NUCLEOTIDE SEQUENCE</scope>
</reference>
<proteinExistence type="predicted"/>
<gene>
    <name evidence="1" type="ORF">SDC9_128409</name>
</gene>
<accession>A0A645CW46</accession>
<organism evidence="1">
    <name type="scientific">bioreactor metagenome</name>
    <dbReference type="NCBI Taxonomy" id="1076179"/>
    <lineage>
        <taxon>unclassified sequences</taxon>
        <taxon>metagenomes</taxon>
        <taxon>ecological metagenomes</taxon>
    </lineage>
</organism>
<sequence>MVRRQVLLDGGVLVGFPVPQVEGHAFAFEIDADLLRGVAQLHLLPDMPVRDTVVMPVVGKLDMAVLHDCHLSRLPYFKTFARQGF</sequence>
<dbReference type="AlphaFoldDB" id="A0A645CW46"/>
<evidence type="ECO:0000313" key="1">
    <source>
        <dbReference type="EMBL" id="MPM81356.1"/>
    </source>
</evidence>
<comment type="caution">
    <text evidence="1">The sequence shown here is derived from an EMBL/GenBank/DDBJ whole genome shotgun (WGS) entry which is preliminary data.</text>
</comment>